<dbReference type="SMART" id="SM00298">
    <property type="entry name" value="CHROMO"/>
    <property type="match status" value="2"/>
</dbReference>
<dbReference type="Proteomes" id="UP000194236">
    <property type="component" value="Unassembled WGS sequence"/>
</dbReference>
<dbReference type="InterPro" id="IPR016197">
    <property type="entry name" value="Chromo-like_dom_sf"/>
</dbReference>
<reference evidence="6 7" key="1">
    <citation type="submission" date="2017-03" db="EMBL/GenBank/DDBJ databases">
        <title>Genome Survey of Euroglyphus maynei.</title>
        <authorList>
            <person name="Arlian L.G."/>
            <person name="Morgan M.S."/>
            <person name="Rider S.D."/>
        </authorList>
    </citation>
    <scope>NUCLEOTIDE SEQUENCE [LARGE SCALE GENOMIC DNA]</scope>
    <source>
        <strain evidence="6">Arlian Lab</strain>
        <tissue evidence="6">Whole body</tissue>
    </source>
</reference>
<evidence type="ECO:0000313" key="6">
    <source>
        <dbReference type="EMBL" id="OTF81275.1"/>
    </source>
</evidence>
<evidence type="ECO:0000259" key="5">
    <source>
        <dbReference type="PROSITE" id="PS50013"/>
    </source>
</evidence>
<feature type="domain" description="Chromo" evidence="5">
    <location>
        <begin position="35"/>
        <end position="95"/>
    </location>
</feature>
<evidence type="ECO:0000256" key="1">
    <source>
        <dbReference type="ARBA" id="ARBA00022741"/>
    </source>
</evidence>
<feature type="region of interest" description="Disordered" evidence="4">
    <location>
        <begin position="1"/>
        <end position="42"/>
    </location>
</feature>
<dbReference type="Pfam" id="PF00385">
    <property type="entry name" value="Chromo"/>
    <property type="match status" value="1"/>
</dbReference>
<sequence>ETTETQEQKQEEQLSTKTEPELEPTPSTSKDPPPPPPPLSLASHQLQKEREFFIKWHDMSYWHCSWISELQLEVYHPSLYRNYCRKNDMDEPPPLDDGSSYGEPISIREEVGSEQPINNGKPPEEITAATGMKRKKLRRNDRSDVNLEERFYRYSIRPDWLNIHRIINHKVLRDGRYMYLVKWRDLPYDQSSFG</sequence>
<dbReference type="GO" id="GO:0016887">
    <property type="term" value="F:ATP hydrolysis activity"/>
    <property type="evidence" value="ECO:0007669"/>
    <property type="project" value="TreeGrafter"/>
</dbReference>
<keyword evidence="7" id="KW-1185">Reference proteome</keyword>
<protein>
    <recommendedName>
        <fullName evidence="5">Chromo domain-containing protein</fullName>
    </recommendedName>
</protein>
<keyword evidence="2" id="KW-0067">ATP-binding</keyword>
<evidence type="ECO:0000256" key="3">
    <source>
        <dbReference type="ARBA" id="ARBA00023242"/>
    </source>
</evidence>
<accession>A0A1Y3BQ67</accession>
<dbReference type="PROSITE" id="PS50013">
    <property type="entry name" value="CHROMO_2"/>
    <property type="match status" value="2"/>
</dbReference>
<dbReference type="GO" id="GO:0000785">
    <property type="term" value="C:chromatin"/>
    <property type="evidence" value="ECO:0007669"/>
    <property type="project" value="TreeGrafter"/>
</dbReference>
<name>A0A1Y3BQ67_EURMA</name>
<keyword evidence="1" id="KW-0547">Nucleotide-binding</keyword>
<dbReference type="GO" id="GO:0005634">
    <property type="term" value="C:nucleus"/>
    <property type="evidence" value="ECO:0007669"/>
    <property type="project" value="TreeGrafter"/>
</dbReference>
<dbReference type="EMBL" id="MUJZ01014442">
    <property type="protein sequence ID" value="OTF81275.1"/>
    <property type="molecule type" value="Genomic_DNA"/>
</dbReference>
<dbReference type="Gene3D" id="2.40.50.40">
    <property type="match status" value="2"/>
</dbReference>
<organism evidence="6 7">
    <name type="scientific">Euroglyphus maynei</name>
    <name type="common">Mayne's house dust mite</name>
    <dbReference type="NCBI Taxonomy" id="6958"/>
    <lineage>
        <taxon>Eukaryota</taxon>
        <taxon>Metazoa</taxon>
        <taxon>Ecdysozoa</taxon>
        <taxon>Arthropoda</taxon>
        <taxon>Chelicerata</taxon>
        <taxon>Arachnida</taxon>
        <taxon>Acari</taxon>
        <taxon>Acariformes</taxon>
        <taxon>Sarcoptiformes</taxon>
        <taxon>Astigmata</taxon>
        <taxon>Psoroptidia</taxon>
        <taxon>Analgoidea</taxon>
        <taxon>Pyroglyphidae</taxon>
        <taxon>Pyroglyphinae</taxon>
        <taxon>Euroglyphus</taxon>
    </lineage>
</organism>
<dbReference type="GO" id="GO:0140658">
    <property type="term" value="F:ATP-dependent chromatin remodeler activity"/>
    <property type="evidence" value="ECO:0007669"/>
    <property type="project" value="TreeGrafter"/>
</dbReference>
<dbReference type="InterPro" id="IPR023780">
    <property type="entry name" value="Chromo_domain"/>
</dbReference>
<dbReference type="AlphaFoldDB" id="A0A1Y3BQ67"/>
<keyword evidence="3" id="KW-0539">Nucleus</keyword>
<feature type="non-terminal residue" evidence="6">
    <location>
        <position position="1"/>
    </location>
</feature>
<proteinExistence type="predicted"/>
<dbReference type="GO" id="GO:0042393">
    <property type="term" value="F:histone binding"/>
    <property type="evidence" value="ECO:0007669"/>
    <property type="project" value="TreeGrafter"/>
</dbReference>
<feature type="domain" description="Chromo" evidence="5">
    <location>
        <begin position="161"/>
        <end position="194"/>
    </location>
</feature>
<dbReference type="PANTHER" id="PTHR45623">
    <property type="entry name" value="CHROMODOMAIN-HELICASE-DNA-BINDING PROTEIN 3-RELATED-RELATED"/>
    <property type="match status" value="1"/>
</dbReference>
<dbReference type="SUPFAM" id="SSF54160">
    <property type="entry name" value="Chromo domain-like"/>
    <property type="match status" value="2"/>
</dbReference>
<dbReference type="PANTHER" id="PTHR45623:SF17">
    <property type="entry name" value="CHROMODOMAIN-HELICASE-DNA-BINDING PROTEIN 3-RELATED"/>
    <property type="match status" value="1"/>
</dbReference>
<evidence type="ECO:0000256" key="4">
    <source>
        <dbReference type="SAM" id="MobiDB-lite"/>
    </source>
</evidence>
<feature type="compositionally biased region" description="Basic and acidic residues" evidence="4">
    <location>
        <begin position="1"/>
        <end position="20"/>
    </location>
</feature>
<evidence type="ECO:0000256" key="2">
    <source>
        <dbReference type="ARBA" id="ARBA00022840"/>
    </source>
</evidence>
<gene>
    <name evidence="6" type="ORF">BLA29_010382</name>
</gene>
<dbReference type="GO" id="GO:0005524">
    <property type="term" value="F:ATP binding"/>
    <property type="evidence" value="ECO:0007669"/>
    <property type="project" value="UniProtKB-KW"/>
</dbReference>
<dbReference type="InterPro" id="IPR000953">
    <property type="entry name" value="Chromo/chromo_shadow_dom"/>
</dbReference>
<dbReference type="OrthoDB" id="5857104at2759"/>
<comment type="caution">
    <text evidence="6">The sequence shown here is derived from an EMBL/GenBank/DDBJ whole genome shotgun (WGS) entry which is preliminary data.</text>
</comment>
<dbReference type="GO" id="GO:0003682">
    <property type="term" value="F:chromatin binding"/>
    <property type="evidence" value="ECO:0007669"/>
    <property type="project" value="TreeGrafter"/>
</dbReference>
<dbReference type="GO" id="GO:0003677">
    <property type="term" value="F:DNA binding"/>
    <property type="evidence" value="ECO:0007669"/>
    <property type="project" value="TreeGrafter"/>
</dbReference>
<evidence type="ECO:0000313" key="7">
    <source>
        <dbReference type="Proteomes" id="UP000194236"/>
    </source>
</evidence>